<reference evidence="1" key="1">
    <citation type="submission" date="2021-09" db="EMBL/GenBank/DDBJ databases">
        <authorList>
            <consortium name="AG Swart"/>
            <person name="Singh M."/>
            <person name="Singh A."/>
            <person name="Seah K."/>
            <person name="Emmerich C."/>
        </authorList>
    </citation>
    <scope>NUCLEOTIDE SEQUENCE</scope>
    <source>
        <strain evidence="1">ATCC30299</strain>
    </source>
</reference>
<accession>A0AAU9JN57</accession>
<dbReference type="AlphaFoldDB" id="A0AAU9JN57"/>
<keyword evidence="2" id="KW-1185">Reference proteome</keyword>
<evidence type="ECO:0000313" key="2">
    <source>
        <dbReference type="Proteomes" id="UP001162131"/>
    </source>
</evidence>
<protein>
    <recommendedName>
        <fullName evidence="3">RING-type domain-containing protein</fullName>
    </recommendedName>
</protein>
<evidence type="ECO:0000313" key="1">
    <source>
        <dbReference type="EMBL" id="CAG9323191.1"/>
    </source>
</evidence>
<dbReference type="Proteomes" id="UP001162131">
    <property type="component" value="Unassembled WGS sequence"/>
</dbReference>
<evidence type="ECO:0008006" key="3">
    <source>
        <dbReference type="Google" id="ProtNLM"/>
    </source>
</evidence>
<gene>
    <name evidence="1" type="ORF">BSTOLATCC_MIC33092</name>
</gene>
<sequence>MQNFLTMQCSRCSNHVEEWQIFSNACLHCYCTDCFFYLLEKSDAESKCLSACEECTKGFTEMLFDNSDRSAIYNSNHQENLTLQLSSIRYPINHEEPISQPGEDTLVENYKQNKCDRCKVKNSDFKCNHSICMDCYVYLIYPSILEACYKIYHHSNQITSPYCLGCIDDKCKKSYQSIPAEYFIDLLSRTERTSYYEEKDFVIQVMTAFLPLFNGVPMTIIECRHCSRPMGKLSSTDFNCQWCWNENFIS</sequence>
<organism evidence="1 2">
    <name type="scientific">Blepharisma stoltei</name>
    <dbReference type="NCBI Taxonomy" id="1481888"/>
    <lineage>
        <taxon>Eukaryota</taxon>
        <taxon>Sar</taxon>
        <taxon>Alveolata</taxon>
        <taxon>Ciliophora</taxon>
        <taxon>Postciliodesmatophora</taxon>
        <taxon>Heterotrichea</taxon>
        <taxon>Heterotrichida</taxon>
        <taxon>Blepharismidae</taxon>
        <taxon>Blepharisma</taxon>
    </lineage>
</organism>
<proteinExistence type="predicted"/>
<comment type="caution">
    <text evidence="1">The sequence shown here is derived from an EMBL/GenBank/DDBJ whole genome shotgun (WGS) entry which is preliminary data.</text>
</comment>
<dbReference type="EMBL" id="CAJZBQ010000033">
    <property type="protein sequence ID" value="CAG9323191.1"/>
    <property type="molecule type" value="Genomic_DNA"/>
</dbReference>
<name>A0AAU9JN57_9CILI</name>